<dbReference type="InterPro" id="IPR002213">
    <property type="entry name" value="UDP_glucos_trans"/>
</dbReference>
<dbReference type="PANTHER" id="PTHR48048:SF76">
    <property type="entry name" value="UDP-GLYCOSYLTRANSFERASE 708D1-LIKE"/>
    <property type="match status" value="1"/>
</dbReference>
<evidence type="ECO:0000256" key="2">
    <source>
        <dbReference type="ARBA" id="ARBA00022676"/>
    </source>
</evidence>
<dbReference type="FunFam" id="3.40.50.2000:FF:000124">
    <property type="entry name" value="Glycosyltransferase"/>
    <property type="match status" value="1"/>
</dbReference>
<accession>A0A835MBH4</accession>
<keyword evidence="2 4" id="KW-0328">Glycosyltransferase</keyword>
<dbReference type="InterPro" id="IPR035595">
    <property type="entry name" value="UDP_glycos_trans_CS"/>
</dbReference>
<dbReference type="AlphaFoldDB" id="A0A835MBH4"/>
<proteinExistence type="inferred from homology"/>
<evidence type="ECO:0000256" key="5">
    <source>
        <dbReference type="RuleBase" id="RU362057"/>
    </source>
</evidence>
<comment type="similarity">
    <text evidence="1 4">Belongs to the UDP-glycosyltransferase family.</text>
</comment>
<dbReference type="SUPFAM" id="SSF53756">
    <property type="entry name" value="UDP-Glycosyltransferase/glycogen phosphorylase"/>
    <property type="match status" value="1"/>
</dbReference>
<evidence type="ECO:0000313" key="6">
    <source>
        <dbReference type="EMBL" id="KAF9626498.1"/>
    </source>
</evidence>
<protein>
    <recommendedName>
        <fullName evidence="5">Glycosyltransferase</fullName>
        <ecNumber evidence="5">2.4.1.-</ecNumber>
    </recommendedName>
</protein>
<evidence type="ECO:0000256" key="1">
    <source>
        <dbReference type="ARBA" id="ARBA00009995"/>
    </source>
</evidence>
<name>A0A835MBH4_9MAGN</name>
<dbReference type="InterPro" id="IPR050481">
    <property type="entry name" value="UDP-glycosyltransf_plant"/>
</dbReference>
<sequence>MSNSSKTLSPPHIALLPSSGMGHLTPFLRLASSLLNQNYQLTFITTYPTVSHSETQLISKFLSTYPQVTSKQFHLLPFDPSIAKSNDPFFLQFEAIRRSASLLIPLLTSSVPPLSALVTDITLCSAFLPITSDLHLPNFILFTSSAKMLCLLAYFPSLVEVSEEVHIPGLSKKIPKSWIPSILLDFTTLFATQFFENGKMMKESNGILVNTFESFEPESLAGALSEGKVVNGLPPIIPIGPLVPCEFERGSSPLSWLDDQPDSSVVYVSFGSRTAMSKEQISELGIGLVRSGCRFVWVVKNKKVDKEEEEGLEEVLGVEFIEKVKEKGLALKTWVDQGEVLSHKSVGGFVSHCGWNSVSEAAWNGVPMLAWPQGGDQKINAEVVRKSGLGIWNESWGWGGEVVVKGEEIGEKIKELMGSEGLRLQAGKVREEARKAVGVGGSSEAGFFRLRKFLEPSE</sequence>
<dbReference type="Proteomes" id="UP000631114">
    <property type="component" value="Unassembled WGS sequence"/>
</dbReference>
<organism evidence="6 7">
    <name type="scientific">Coptis chinensis</name>
    <dbReference type="NCBI Taxonomy" id="261450"/>
    <lineage>
        <taxon>Eukaryota</taxon>
        <taxon>Viridiplantae</taxon>
        <taxon>Streptophyta</taxon>
        <taxon>Embryophyta</taxon>
        <taxon>Tracheophyta</taxon>
        <taxon>Spermatophyta</taxon>
        <taxon>Magnoliopsida</taxon>
        <taxon>Ranunculales</taxon>
        <taxon>Ranunculaceae</taxon>
        <taxon>Coptidoideae</taxon>
        <taxon>Coptis</taxon>
    </lineage>
</organism>
<dbReference type="EC" id="2.4.1.-" evidence="5"/>
<dbReference type="EMBL" id="JADFTS010000001">
    <property type="protein sequence ID" value="KAF9626498.1"/>
    <property type="molecule type" value="Genomic_DNA"/>
</dbReference>
<dbReference type="Gene3D" id="3.40.50.2000">
    <property type="entry name" value="Glycogen Phosphorylase B"/>
    <property type="match status" value="2"/>
</dbReference>
<dbReference type="Pfam" id="PF00201">
    <property type="entry name" value="UDPGT"/>
    <property type="match status" value="1"/>
</dbReference>
<comment type="caution">
    <text evidence="6">The sequence shown here is derived from an EMBL/GenBank/DDBJ whole genome shotgun (WGS) entry which is preliminary data.</text>
</comment>
<keyword evidence="3 4" id="KW-0808">Transferase</keyword>
<evidence type="ECO:0000256" key="3">
    <source>
        <dbReference type="ARBA" id="ARBA00022679"/>
    </source>
</evidence>
<reference evidence="6 7" key="1">
    <citation type="submission" date="2020-10" db="EMBL/GenBank/DDBJ databases">
        <title>The Coptis chinensis genome and diversification of protoberbering-type alkaloids.</title>
        <authorList>
            <person name="Wang B."/>
            <person name="Shu S."/>
            <person name="Song C."/>
            <person name="Liu Y."/>
        </authorList>
    </citation>
    <scope>NUCLEOTIDE SEQUENCE [LARGE SCALE GENOMIC DNA]</scope>
    <source>
        <strain evidence="6">HL-2020</strain>
        <tissue evidence="6">Leaf</tissue>
    </source>
</reference>
<dbReference type="GO" id="GO:0035251">
    <property type="term" value="F:UDP-glucosyltransferase activity"/>
    <property type="evidence" value="ECO:0007669"/>
    <property type="project" value="InterPro"/>
</dbReference>
<gene>
    <name evidence="6" type="ORF">IFM89_034432</name>
</gene>
<dbReference type="CDD" id="cd03784">
    <property type="entry name" value="GT1_Gtf-like"/>
    <property type="match status" value="1"/>
</dbReference>
<keyword evidence="7" id="KW-1185">Reference proteome</keyword>
<dbReference type="PROSITE" id="PS00375">
    <property type="entry name" value="UDPGT"/>
    <property type="match status" value="1"/>
</dbReference>
<dbReference type="OrthoDB" id="5835829at2759"/>
<evidence type="ECO:0000313" key="7">
    <source>
        <dbReference type="Proteomes" id="UP000631114"/>
    </source>
</evidence>
<evidence type="ECO:0000256" key="4">
    <source>
        <dbReference type="RuleBase" id="RU003718"/>
    </source>
</evidence>
<dbReference type="PANTHER" id="PTHR48048">
    <property type="entry name" value="GLYCOSYLTRANSFERASE"/>
    <property type="match status" value="1"/>
</dbReference>